<keyword evidence="1" id="KW-0472">Membrane</keyword>
<dbReference type="STRING" id="1528.SAMN04488579_1249"/>
<evidence type="ECO:0000259" key="2">
    <source>
        <dbReference type="Pfam" id="PF20155"/>
    </source>
</evidence>
<dbReference type="AlphaFoldDB" id="A0A1H3IMR2"/>
<gene>
    <name evidence="3" type="ORF">SAMN04488579_1249</name>
</gene>
<organism evidence="3 4">
    <name type="scientific">Eubacterium barkeri</name>
    <name type="common">Clostridium barkeri</name>
    <dbReference type="NCBI Taxonomy" id="1528"/>
    <lineage>
        <taxon>Bacteria</taxon>
        <taxon>Bacillati</taxon>
        <taxon>Bacillota</taxon>
        <taxon>Clostridia</taxon>
        <taxon>Eubacteriales</taxon>
        <taxon>Eubacteriaceae</taxon>
        <taxon>Eubacterium</taxon>
    </lineage>
</organism>
<dbReference type="RefSeq" id="WP_090246679.1">
    <property type="nucleotide sequence ID" value="NZ_FNOU01000024.1"/>
</dbReference>
<keyword evidence="1" id="KW-0812">Transmembrane</keyword>
<name>A0A1H3IMR2_EUBBA</name>
<proteinExistence type="predicted"/>
<reference evidence="4" key="1">
    <citation type="submission" date="2016-10" db="EMBL/GenBank/DDBJ databases">
        <authorList>
            <person name="Varghese N."/>
            <person name="Submissions S."/>
        </authorList>
    </citation>
    <scope>NUCLEOTIDE SEQUENCE [LARGE SCALE GENOMIC DNA]</scope>
    <source>
        <strain evidence="4">VPI 5359</strain>
    </source>
</reference>
<feature type="domain" description="Tape measure protein N-terminal" evidence="2">
    <location>
        <begin position="78"/>
        <end position="269"/>
    </location>
</feature>
<dbReference type="Pfam" id="PF20155">
    <property type="entry name" value="TMP_3"/>
    <property type="match status" value="1"/>
</dbReference>
<keyword evidence="4" id="KW-1185">Reference proteome</keyword>
<dbReference type="Proteomes" id="UP000199652">
    <property type="component" value="Unassembled WGS sequence"/>
</dbReference>
<evidence type="ECO:0000313" key="3">
    <source>
        <dbReference type="EMBL" id="SDY28971.1"/>
    </source>
</evidence>
<sequence length="651" mass="68280">MATELAAAYITLIPSLKGAQATIAKQLGGIDTSGAGKTMGTKAGGGFAKGLLGVGAIAGAAASITSAAMNAISSAMDGAIKRTDTMNNFPKVMQNMGYSATDAEKSIKTMSDRLIGLPTSLNGMTGLVQQIAPLTNGLDEATNVGLAFNDMLLASGKGVDDQNRAMYQYVQMLGKGTVDMQSWRTLQEVMPGQLNQVAQALIGPTANSQTLYDAIKSGSLTMQDFNNAILDLDANGANGFASFSQQAKDATKGIGTSLSNVKISVERAMAGIFDAIGRENIANAIGSIIPIINGIGSGFVTIVNMVKSSGLGETIGKAFNGMKTSLEPVVSQLAPILMQFFGAVLNFLNFIIPPIMTVVTVILSIVIPVVEGLIFIVSGILNGIVAAVNWCVANVKSPWEVFSGFMQWVWDSVLSACEGFITWCVNAFASAVSNIQGAWNSIVGFFQWIWDSLSSSASNAVSNVVNFVSGLPGQIIGFFSGAGSWLWDAGSNIMQGLLDGIRSAFESVKNFVSGIGSWIAEHKGPKAYDLALLIPNGQWIMQSLAKGLEKGVPAVKNTLDGITADIASTRFDGTMTMALASDGNLRASKSAILTSDSQVKTKDSERPIVVQAVVKSVLDGREVGYGTAKYVQEKNDYETNRKNRIGGVVSV</sequence>
<protein>
    <submittedName>
        <fullName evidence="3">Tape measure domain-containing protein</fullName>
    </submittedName>
</protein>
<dbReference type="EMBL" id="FNOU01000024">
    <property type="protein sequence ID" value="SDY28971.1"/>
    <property type="molecule type" value="Genomic_DNA"/>
</dbReference>
<feature type="transmembrane region" description="Helical" evidence="1">
    <location>
        <begin position="51"/>
        <end position="72"/>
    </location>
</feature>
<keyword evidence="1" id="KW-1133">Transmembrane helix</keyword>
<evidence type="ECO:0000313" key="4">
    <source>
        <dbReference type="Proteomes" id="UP000199652"/>
    </source>
</evidence>
<evidence type="ECO:0000256" key="1">
    <source>
        <dbReference type="SAM" id="Phobius"/>
    </source>
</evidence>
<accession>A0A1H3IMR2</accession>
<dbReference type="OrthoDB" id="1775949at2"/>
<dbReference type="NCBIfam" id="TIGR02675">
    <property type="entry name" value="tape_meas_nterm"/>
    <property type="match status" value="1"/>
</dbReference>
<dbReference type="InterPro" id="IPR013491">
    <property type="entry name" value="Tape_meas_N"/>
</dbReference>